<reference evidence="2 3" key="1">
    <citation type="submission" date="2023-10" db="EMBL/GenBank/DDBJ databases">
        <title>Screening of Alkalihalobacillus lindianensis BZ-TG-R113 and Its Alleviation of Salt Stress on Rapeseed Growth.</title>
        <authorList>
            <person name="Zhao B."/>
            <person name="Guo T."/>
        </authorList>
    </citation>
    <scope>NUCLEOTIDE SEQUENCE [LARGE SCALE GENOMIC DNA]</scope>
    <source>
        <strain evidence="2 3">BZ-TG-R113</strain>
    </source>
</reference>
<evidence type="ECO:0000313" key="2">
    <source>
        <dbReference type="EMBL" id="MDV2683368.1"/>
    </source>
</evidence>
<dbReference type="Gene3D" id="3.40.630.30">
    <property type="match status" value="1"/>
</dbReference>
<name>A0ABU3X6D4_9BACI</name>
<evidence type="ECO:0000313" key="3">
    <source>
        <dbReference type="Proteomes" id="UP001287282"/>
    </source>
</evidence>
<dbReference type="EMBL" id="JAWJBA010000001">
    <property type="protein sequence ID" value="MDV2683368.1"/>
    <property type="molecule type" value="Genomic_DNA"/>
</dbReference>
<sequence>MMLIPYKPSQKKIAMGLLSYMPKEKDVKKLIKTIELYETKQNWKLFFWREEEDLVGILGIEVDEDETTLHHLSVNPSYREEGLGTKMIFALEDRLEISLVPSKETKDFLAGCKEKNE</sequence>
<dbReference type="SUPFAM" id="SSF55729">
    <property type="entry name" value="Acyl-CoA N-acyltransferases (Nat)"/>
    <property type="match status" value="1"/>
</dbReference>
<accession>A0ABU3X6D4</accession>
<dbReference type="CDD" id="cd04301">
    <property type="entry name" value="NAT_SF"/>
    <property type="match status" value="1"/>
</dbReference>
<feature type="domain" description="N-acetyltransferase" evidence="1">
    <location>
        <begin position="4"/>
        <end position="117"/>
    </location>
</feature>
<dbReference type="InterPro" id="IPR016181">
    <property type="entry name" value="Acyl_CoA_acyltransferase"/>
</dbReference>
<comment type="caution">
    <text evidence="2">The sequence shown here is derived from an EMBL/GenBank/DDBJ whole genome shotgun (WGS) entry which is preliminary data.</text>
</comment>
<keyword evidence="3" id="KW-1185">Reference proteome</keyword>
<organism evidence="2 3">
    <name type="scientific">Alkalihalophilus lindianensis</name>
    <dbReference type="NCBI Taxonomy" id="1630542"/>
    <lineage>
        <taxon>Bacteria</taxon>
        <taxon>Bacillati</taxon>
        <taxon>Bacillota</taxon>
        <taxon>Bacilli</taxon>
        <taxon>Bacillales</taxon>
        <taxon>Bacillaceae</taxon>
        <taxon>Alkalihalophilus</taxon>
    </lineage>
</organism>
<dbReference type="Proteomes" id="UP001287282">
    <property type="component" value="Unassembled WGS sequence"/>
</dbReference>
<dbReference type="RefSeq" id="WP_317120679.1">
    <property type="nucleotide sequence ID" value="NZ_JAWJBA010000001.1"/>
</dbReference>
<protein>
    <submittedName>
        <fullName evidence="2">GNAT family N-acetyltransferase</fullName>
    </submittedName>
</protein>
<proteinExistence type="predicted"/>
<dbReference type="PROSITE" id="PS51186">
    <property type="entry name" value="GNAT"/>
    <property type="match status" value="1"/>
</dbReference>
<dbReference type="Pfam" id="PF00583">
    <property type="entry name" value="Acetyltransf_1"/>
    <property type="match status" value="1"/>
</dbReference>
<dbReference type="InterPro" id="IPR000182">
    <property type="entry name" value="GNAT_dom"/>
</dbReference>
<evidence type="ECO:0000259" key="1">
    <source>
        <dbReference type="PROSITE" id="PS51186"/>
    </source>
</evidence>
<gene>
    <name evidence="2" type="ORF">RYX56_03165</name>
</gene>